<dbReference type="InterPro" id="IPR039104">
    <property type="entry name" value="6PGL"/>
</dbReference>
<keyword evidence="10" id="KW-1185">Reference proteome</keyword>
<dbReference type="InterPro" id="IPR005900">
    <property type="entry name" value="6-phosphogluconolactonase_DevB"/>
</dbReference>
<organism evidence="9 10">
    <name type="scientific">Sessilibacter corallicola</name>
    <dbReference type="NCBI Taxonomy" id="2904075"/>
    <lineage>
        <taxon>Bacteria</taxon>
        <taxon>Pseudomonadati</taxon>
        <taxon>Pseudomonadota</taxon>
        <taxon>Gammaproteobacteria</taxon>
        <taxon>Cellvibrionales</taxon>
        <taxon>Cellvibrionaceae</taxon>
        <taxon>Sessilibacter</taxon>
    </lineage>
</organism>
<dbReference type="EC" id="3.1.1.31" evidence="5 7"/>
<comment type="caution">
    <text evidence="9">The sequence shown here is derived from an EMBL/GenBank/DDBJ whole genome shotgun (WGS) entry which is preliminary data.</text>
</comment>
<dbReference type="Proteomes" id="UP001465153">
    <property type="component" value="Unassembled WGS sequence"/>
</dbReference>
<keyword evidence="7" id="KW-0378">Hydrolase</keyword>
<dbReference type="EMBL" id="BAABWN010000006">
    <property type="protein sequence ID" value="GAA6168271.1"/>
    <property type="molecule type" value="Genomic_DNA"/>
</dbReference>
<name>A0ABQ0A9I1_9GAMM</name>
<protein>
    <recommendedName>
        <fullName evidence="6 7">6-phosphogluconolactonase</fullName>
        <shortName evidence="7">6PGL</shortName>
        <ecNumber evidence="5 7">3.1.1.31</ecNumber>
    </recommendedName>
</protein>
<gene>
    <name evidence="9" type="primary">pgl_1</name>
    <name evidence="7" type="synonym">pgl</name>
    <name evidence="9" type="ORF">NBRC116591_20820</name>
</gene>
<evidence type="ECO:0000256" key="1">
    <source>
        <dbReference type="ARBA" id="ARBA00000832"/>
    </source>
</evidence>
<dbReference type="RefSeq" id="WP_353302944.1">
    <property type="nucleotide sequence ID" value="NZ_BAABWN010000006.1"/>
</dbReference>
<evidence type="ECO:0000256" key="6">
    <source>
        <dbReference type="ARBA" id="ARBA00020337"/>
    </source>
</evidence>
<proteinExistence type="inferred from homology"/>
<evidence type="ECO:0000256" key="5">
    <source>
        <dbReference type="ARBA" id="ARBA00013198"/>
    </source>
</evidence>
<comment type="pathway">
    <text evidence="3 7">Carbohydrate degradation; pentose phosphate pathway; D-ribulose 5-phosphate from D-glucose 6-phosphate (oxidative stage): step 2/3.</text>
</comment>
<evidence type="ECO:0000256" key="2">
    <source>
        <dbReference type="ARBA" id="ARBA00002681"/>
    </source>
</evidence>
<evidence type="ECO:0000256" key="3">
    <source>
        <dbReference type="ARBA" id="ARBA00004961"/>
    </source>
</evidence>
<accession>A0ABQ0A9I1</accession>
<comment type="function">
    <text evidence="2 7">Hydrolysis of 6-phosphogluconolactone to 6-phosphogluconate.</text>
</comment>
<evidence type="ECO:0000313" key="9">
    <source>
        <dbReference type="EMBL" id="GAA6168271.1"/>
    </source>
</evidence>
<comment type="catalytic activity">
    <reaction evidence="1 7">
        <text>6-phospho-D-glucono-1,5-lactone + H2O = 6-phospho-D-gluconate + H(+)</text>
        <dbReference type="Rhea" id="RHEA:12556"/>
        <dbReference type="ChEBI" id="CHEBI:15377"/>
        <dbReference type="ChEBI" id="CHEBI:15378"/>
        <dbReference type="ChEBI" id="CHEBI:57955"/>
        <dbReference type="ChEBI" id="CHEBI:58759"/>
        <dbReference type="EC" id="3.1.1.31"/>
    </reaction>
</comment>
<evidence type="ECO:0000313" key="10">
    <source>
        <dbReference type="Proteomes" id="UP001465153"/>
    </source>
</evidence>
<sequence length="232" mass="26195">MTLNFKEYSSLNELDLSISEHIVQALQMALDEKGVASLVVSGGNSPRNFLSNLSEQDIDWSSVYVTLADERCVLDVHPDSNARMVKEHLIQNLAADINFVPLYIQGESQMNCQQRFINHRVLSDTYDVVILGMGLDGHTASIFPQAVERDQALNIDTMLNVLLTNPITVTPLRLTQTRKRLLNTKNLMLHMMGPEKRSVYEQAAKELNPEMPISYFIHQDIVPLSVYYSEAS</sequence>
<evidence type="ECO:0000256" key="7">
    <source>
        <dbReference type="RuleBase" id="RU365095"/>
    </source>
</evidence>
<reference evidence="9 10" key="1">
    <citation type="submission" date="2024-04" db="EMBL/GenBank/DDBJ databases">
        <title>Draft genome sequence of Sessilibacter corallicola NBRC 116591.</title>
        <authorList>
            <person name="Miyakawa T."/>
            <person name="Kusuya Y."/>
            <person name="Miura T."/>
        </authorList>
    </citation>
    <scope>NUCLEOTIDE SEQUENCE [LARGE SCALE GENOMIC DNA]</scope>
    <source>
        <strain evidence="9 10">KU-00831-HH</strain>
    </source>
</reference>
<dbReference type="PANTHER" id="PTHR11054:SF0">
    <property type="entry name" value="6-PHOSPHOGLUCONOLACTONASE"/>
    <property type="match status" value="1"/>
</dbReference>
<dbReference type="PANTHER" id="PTHR11054">
    <property type="entry name" value="6-PHOSPHOGLUCONOLACTONASE"/>
    <property type="match status" value="1"/>
</dbReference>
<comment type="similarity">
    <text evidence="4 7">Belongs to the glucosamine/galactosamine-6-phosphate isomerase family. 6-phosphogluconolactonase subfamily.</text>
</comment>
<feature type="domain" description="Glucosamine/galactosamine-6-phosphate isomerase" evidence="8">
    <location>
        <begin position="13"/>
        <end position="216"/>
    </location>
</feature>
<dbReference type="InterPro" id="IPR037171">
    <property type="entry name" value="NagB/RpiA_transferase-like"/>
</dbReference>
<dbReference type="CDD" id="cd01400">
    <property type="entry name" value="6PGL"/>
    <property type="match status" value="1"/>
</dbReference>
<evidence type="ECO:0000256" key="4">
    <source>
        <dbReference type="ARBA" id="ARBA00010662"/>
    </source>
</evidence>
<dbReference type="SUPFAM" id="SSF100950">
    <property type="entry name" value="NagB/RpiA/CoA transferase-like"/>
    <property type="match status" value="1"/>
</dbReference>
<dbReference type="Gene3D" id="3.40.50.1360">
    <property type="match status" value="1"/>
</dbReference>
<dbReference type="NCBIfam" id="TIGR01198">
    <property type="entry name" value="pgl"/>
    <property type="match status" value="1"/>
</dbReference>
<evidence type="ECO:0000259" key="8">
    <source>
        <dbReference type="Pfam" id="PF01182"/>
    </source>
</evidence>
<dbReference type="Pfam" id="PF01182">
    <property type="entry name" value="Glucosamine_iso"/>
    <property type="match status" value="1"/>
</dbReference>
<dbReference type="InterPro" id="IPR006148">
    <property type="entry name" value="Glc/Gal-6P_isomerase"/>
</dbReference>